<reference evidence="3 4" key="1">
    <citation type="journal article" date="2014" name="Int. J. Syst. Evol. Microbiol.">
        <title>Complete genome sequence of Corynebacterium casei LMG S-19264T (=DSM 44701T), isolated from a smear-ripened cheese.</title>
        <authorList>
            <consortium name="US DOE Joint Genome Institute (JGI-PGF)"/>
            <person name="Walter F."/>
            <person name="Albersmeier A."/>
            <person name="Kalinowski J."/>
            <person name="Ruckert C."/>
        </authorList>
    </citation>
    <scope>NUCLEOTIDE SEQUENCE [LARGE SCALE GENOMIC DNA]</scope>
    <source>
        <strain evidence="3 4">CGMCC 1.15286</strain>
    </source>
</reference>
<evidence type="ECO:0000259" key="2">
    <source>
        <dbReference type="Pfam" id="PF01425"/>
    </source>
</evidence>
<evidence type="ECO:0000313" key="3">
    <source>
        <dbReference type="EMBL" id="GGG60409.1"/>
    </source>
</evidence>
<dbReference type="GO" id="GO:0003824">
    <property type="term" value="F:catalytic activity"/>
    <property type="evidence" value="ECO:0007669"/>
    <property type="project" value="InterPro"/>
</dbReference>
<dbReference type="Proteomes" id="UP000600247">
    <property type="component" value="Unassembled WGS sequence"/>
</dbReference>
<dbReference type="Gene3D" id="3.90.1300.10">
    <property type="entry name" value="Amidase signature (AS) domain"/>
    <property type="match status" value="1"/>
</dbReference>
<accession>A0A917LVA8</accession>
<name>A0A917LVA8_9BACL</name>
<proteinExistence type="inferred from homology"/>
<dbReference type="PROSITE" id="PS00571">
    <property type="entry name" value="AMIDASES"/>
    <property type="match status" value="1"/>
</dbReference>
<keyword evidence="4" id="KW-1185">Reference proteome</keyword>
<gene>
    <name evidence="3" type="ORF">GCM10010918_12090</name>
</gene>
<dbReference type="PANTHER" id="PTHR11895:SF7">
    <property type="entry name" value="GLUTAMYL-TRNA(GLN) AMIDOTRANSFERASE SUBUNIT A, MITOCHONDRIAL"/>
    <property type="match status" value="1"/>
</dbReference>
<comment type="caution">
    <text evidence="3">The sequence shown here is derived from an EMBL/GenBank/DDBJ whole genome shotgun (WGS) entry which is preliminary data.</text>
</comment>
<protein>
    <submittedName>
        <fullName evidence="3">Amidase</fullName>
    </submittedName>
</protein>
<dbReference type="InterPro" id="IPR023631">
    <property type="entry name" value="Amidase_dom"/>
</dbReference>
<dbReference type="RefSeq" id="WP_188888059.1">
    <property type="nucleotide sequence ID" value="NZ_BMHY01000002.1"/>
</dbReference>
<dbReference type="SUPFAM" id="SSF75304">
    <property type="entry name" value="Amidase signature (AS) enzymes"/>
    <property type="match status" value="1"/>
</dbReference>
<feature type="domain" description="Amidase" evidence="2">
    <location>
        <begin position="23"/>
        <end position="423"/>
    </location>
</feature>
<dbReference type="InterPro" id="IPR036928">
    <property type="entry name" value="AS_sf"/>
</dbReference>
<evidence type="ECO:0000256" key="1">
    <source>
        <dbReference type="ARBA" id="ARBA00009199"/>
    </source>
</evidence>
<comment type="similarity">
    <text evidence="1">Belongs to the amidase family.</text>
</comment>
<dbReference type="AlphaFoldDB" id="A0A917LVA8"/>
<dbReference type="Pfam" id="PF01425">
    <property type="entry name" value="Amidase"/>
    <property type="match status" value="1"/>
</dbReference>
<evidence type="ECO:0000313" key="4">
    <source>
        <dbReference type="Proteomes" id="UP000600247"/>
    </source>
</evidence>
<sequence>MVQWTIASAGRAFRDGSLSPVALLDLLLGRISQDEPRYRTFITVMAEEARTQALQAEKELESGFDRGPLHGIPISVKDLIRYAGVPLSNGSGRKSPFIPDTHAYLVEQLLEVGAVIIGKSHLHEFAYGKHHPAYGAVQNPYDIGRLPGGSSSGSAAGVAAGFALGSIGTDTAGSVRVPASFCGTAGFKPTPGRISLEGITPLAPSLDHAGVITLNAEDAALLFQVLDSGSGHAKQQHAVVQPRFGVSLAYLEVTTEPEVRDAIQNAVHALELQGASVQWLDTEVPIQDIKEKTWTILHYEAHATHRNLLQDWTEGYSEPLRSNLRTGEAVTDKEYMDCLTWRDSAVHIIDHLFADIDVLITPTCPVTAGPIDALIPGRPANGEFTPLANLWGLPALTLPIGLSQEGIPIGMQLTGRREADWHVLDAGIYVENLLCEI</sequence>
<dbReference type="EMBL" id="BMHY01000002">
    <property type="protein sequence ID" value="GGG60409.1"/>
    <property type="molecule type" value="Genomic_DNA"/>
</dbReference>
<organism evidence="3 4">
    <name type="scientific">Paenibacillus radicis</name>
    <name type="common">ex Gao et al. 2016</name>
    <dbReference type="NCBI Taxonomy" id="1737354"/>
    <lineage>
        <taxon>Bacteria</taxon>
        <taxon>Bacillati</taxon>
        <taxon>Bacillota</taxon>
        <taxon>Bacilli</taxon>
        <taxon>Bacillales</taxon>
        <taxon>Paenibacillaceae</taxon>
        <taxon>Paenibacillus</taxon>
    </lineage>
</organism>
<dbReference type="InterPro" id="IPR000120">
    <property type="entry name" value="Amidase"/>
</dbReference>
<dbReference type="PANTHER" id="PTHR11895">
    <property type="entry name" value="TRANSAMIDASE"/>
    <property type="match status" value="1"/>
</dbReference>
<dbReference type="InterPro" id="IPR020556">
    <property type="entry name" value="Amidase_CS"/>
</dbReference>